<dbReference type="CDD" id="cd17354">
    <property type="entry name" value="MFS_Mch1p_like"/>
    <property type="match status" value="1"/>
</dbReference>
<dbReference type="AlphaFoldDB" id="A0A8J5QH09"/>
<keyword evidence="6 8" id="KW-1133">Transmembrane helix</keyword>
<dbReference type="GeneID" id="73472026"/>
<keyword evidence="7 8" id="KW-0472">Membrane</keyword>
<evidence type="ECO:0000256" key="3">
    <source>
        <dbReference type="ARBA" id="ARBA00022448"/>
    </source>
</evidence>
<dbReference type="Proteomes" id="UP000694255">
    <property type="component" value="Unassembled WGS sequence"/>
</dbReference>
<organism evidence="9 10">
    <name type="scientific">[Candida] subhashii</name>
    <dbReference type="NCBI Taxonomy" id="561895"/>
    <lineage>
        <taxon>Eukaryota</taxon>
        <taxon>Fungi</taxon>
        <taxon>Dikarya</taxon>
        <taxon>Ascomycota</taxon>
        <taxon>Saccharomycotina</taxon>
        <taxon>Pichiomycetes</taxon>
        <taxon>Debaryomycetaceae</taxon>
        <taxon>Spathaspora</taxon>
    </lineage>
</organism>
<dbReference type="GO" id="GO:0022857">
    <property type="term" value="F:transmembrane transporter activity"/>
    <property type="evidence" value="ECO:0007669"/>
    <property type="project" value="InterPro"/>
</dbReference>
<feature type="transmembrane region" description="Helical" evidence="8">
    <location>
        <begin position="401"/>
        <end position="421"/>
    </location>
</feature>
<dbReference type="PANTHER" id="PTHR21576">
    <property type="entry name" value="UNCHARACTERIZED NODULIN-LIKE PROTEIN"/>
    <property type="match status" value="1"/>
</dbReference>
<proteinExistence type="inferred from homology"/>
<name>A0A8J5QH09_9ASCO</name>
<dbReference type="RefSeq" id="XP_049261463.1">
    <property type="nucleotide sequence ID" value="XM_049409269.1"/>
</dbReference>
<sequence length="500" mass="55990">MHKRNHLHHLSHKIKHYLSLHISLINLKRIAFIIALLSCLVSGSILLFALFSTSFHEVLGLSYLQINSIASFSACGMYLFLPILGYLADCYGPALLSVFSIWFFCPAYFINTYLVQQLSHQRGDLEEVIPSVYIYSFCFTFCLIGLATSSLYFSSLLTCARIFPNHKGMAISLPVTCYGLSALMGSQILKLSYFHLSNGLLDLFKVFKFFGVLYLIIGLFSFISSSIVVVEQELIFDIVDEETALLSECSSVADLSISEIQQQQEAIPITPQVSKLDPPNHHERFMAFLKDPSTWVLLLSLMLNIGPLESFQNNLGSILKNISPTADLSNQVSLMAAASTVTRLIMGWLSDFISSPNRKYPICRVWLLIGIIGIGIFGQYSNGILDPKIKFDYGKLSLINGIAYGGLFTIYPIIVADVWSLDILGSTWSFFMIAPATGSILFSLLYGSNADSRCTENARALFNNCLSKYFTFTSLGLTISCLLVYFTWRFIWYKRGLSHF</sequence>
<feature type="transmembrane region" description="Helical" evidence="8">
    <location>
        <begin position="332"/>
        <end position="350"/>
    </location>
</feature>
<keyword evidence="5 8" id="KW-0812">Transmembrane</keyword>
<feature type="transmembrane region" description="Helical" evidence="8">
    <location>
        <begin position="362"/>
        <end position="381"/>
    </location>
</feature>
<feature type="transmembrane region" description="Helical" evidence="8">
    <location>
        <begin position="94"/>
        <end position="114"/>
    </location>
</feature>
<dbReference type="PANTHER" id="PTHR21576:SF45">
    <property type="entry name" value="TRANSPORTER MCH1-RELATED"/>
    <property type="match status" value="1"/>
</dbReference>
<feature type="transmembrane region" description="Helical" evidence="8">
    <location>
        <begin position="469"/>
        <end position="488"/>
    </location>
</feature>
<comment type="caution">
    <text evidence="9">The sequence shown here is derived from an EMBL/GenBank/DDBJ whole genome shotgun (WGS) entry which is preliminary data.</text>
</comment>
<feature type="transmembrane region" description="Helical" evidence="8">
    <location>
        <begin position="209"/>
        <end position="230"/>
    </location>
</feature>
<evidence type="ECO:0000313" key="9">
    <source>
        <dbReference type="EMBL" id="KAG7661230.1"/>
    </source>
</evidence>
<evidence type="ECO:0000313" key="10">
    <source>
        <dbReference type="Proteomes" id="UP000694255"/>
    </source>
</evidence>
<dbReference type="EMBL" id="JAGSYN010000223">
    <property type="protein sequence ID" value="KAG7661230.1"/>
    <property type="molecule type" value="Genomic_DNA"/>
</dbReference>
<comment type="similarity">
    <text evidence="2">Belongs to the major facilitator superfamily.</text>
</comment>
<protein>
    <submittedName>
        <fullName evidence="9">MCH1</fullName>
    </submittedName>
</protein>
<accession>A0A8J5QH09</accession>
<evidence type="ECO:0000256" key="5">
    <source>
        <dbReference type="ARBA" id="ARBA00022692"/>
    </source>
</evidence>
<evidence type="ECO:0000256" key="7">
    <source>
        <dbReference type="ARBA" id="ARBA00023136"/>
    </source>
</evidence>
<dbReference type="Pfam" id="PF07690">
    <property type="entry name" value="MFS_1"/>
    <property type="match status" value="1"/>
</dbReference>
<gene>
    <name evidence="9" type="ORF">J8A68_005226</name>
</gene>
<keyword evidence="4" id="KW-0926">Vacuole</keyword>
<feature type="transmembrane region" description="Helical" evidence="8">
    <location>
        <begin position="169"/>
        <end position="189"/>
    </location>
</feature>
<dbReference type="InterPro" id="IPR011701">
    <property type="entry name" value="MFS"/>
</dbReference>
<feature type="transmembrane region" description="Helical" evidence="8">
    <location>
        <begin position="134"/>
        <end position="157"/>
    </location>
</feature>
<reference evidence="9 10" key="1">
    <citation type="journal article" date="2021" name="DNA Res.">
        <title>Genome analysis of Candida subhashii reveals its hybrid nature and dual mitochondrial genome conformations.</title>
        <authorList>
            <person name="Mixao V."/>
            <person name="Hegedusova E."/>
            <person name="Saus E."/>
            <person name="Pryszcz L.P."/>
            <person name="Cillingova A."/>
            <person name="Nosek J."/>
            <person name="Gabaldon T."/>
        </authorList>
    </citation>
    <scope>NUCLEOTIDE SEQUENCE [LARGE SCALE GENOMIC DNA]</scope>
    <source>
        <strain evidence="9 10">CBS 10753</strain>
    </source>
</reference>
<comment type="subcellular location">
    <subcellularLocation>
        <location evidence="1">Vacuole membrane</location>
        <topology evidence="1">Multi-pass membrane protein</topology>
    </subcellularLocation>
</comment>
<evidence type="ECO:0000256" key="1">
    <source>
        <dbReference type="ARBA" id="ARBA00004128"/>
    </source>
</evidence>
<feature type="transmembrane region" description="Helical" evidence="8">
    <location>
        <begin position="428"/>
        <end position="449"/>
    </location>
</feature>
<keyword evidence="3" id="KW-0813">Transport</keyword>
<keyword evidence="10" id="KW-1185">Reference proteome</keyword>
<evidence type="ECO:0000256" key="4">
    <source>
        <dbReference type="ARBA" id="ARBA00022554"/>
    </source>
</evidence>
<dbReference type="GO" id="GO:0000329">
    <property type="term" value="C:fungal-type vacuole membrane"/>
    <property type="evidence" value="ECO:0007669"/>
    <property type="project" value="TreeGrafter"/>
</dbReference>
<dbReference type="OrthoDB" id="199930at2759"/>
<evidence type="ECO:0000256" key="2">
    <source>
        <dbReference type="ARBA" id="ARBA00008335"/>
    </source>
</evidence>
<feature type="transmembrane region" description="Helical" evidence="8">
    <location>
        <begin position="63"/>
        <end position="87"/>
    </location>
</feature>
<evidence type="ECO:0000256" key="6">
    <source>
        <dbReference type="ARBA" id="ARBA00022989"/>
    </source>
</evidence>
<evidence type="ECO:0000256" key="8">
    <source>
        <dbReference type="SAM" id="Phobius"/>
    </source>
</evidence>
<feature type="transmembrane region" description="Helical" evidence="8">
    <location>
        <begin position="30"/>
        <end position="51"/>
    </location>
</feature>